<dbReference type="SUPFAM" id="SSF56059">
    <property type="entry name" value="Glutathione synthetase ATP-binding domain-like"/>
    <property type="match status" value="1"/>
</dbReference>
<evidence type="ECO:0000256" key="3">
    <source>
        <dbReference type="ARBA" id="ARBA00022723"/>
    </source>
</evidence>
<dbReference type="InterPro" id="IPR017866">
    <property type="entry name" value="Succ-CoA_synthase_bsu_CS"/>
</dbReference>
<dbReference type="Gene3D" id="3.30.470.20">
    <property type="entry name" value="ATP-grasp fold, B domain"/>
    <property type="match status" value="1"/>
</dbReference>
<dbReference type="EMBL" id="CP001085">
    <property type="protein sequence ID" value="ADD79524.1"/>
    <property type="molecule type" value="Genomic_DNA"/>
</dbReference>
<keyword evidence="4" id="KW-0547">Nucleotide-binding</keyword>
<dbReference type="InterPro" id="IPR013815">
    <property type="entry name" value="ATP_grasp_subdomain_1"/>
</dbReference>
<dbReference type="eggNOG" id="COG0045">
    <property type="taxonomic scope" value="Bacteria"/>
</dbReference>
<dbReference type="GO" id="GO:0042709">
    <property type="term" value="C:succinate-CoA ligase complex"/>
    <property type="evidence" value="ECO:0007669"/>
    <property type="project" value="TreeGrafter"/>
</dbReference>
<dbReference type="OrthoDB" id="9802602at2"/>
<dbReference type="SUPFAM" id="SSF52210">
    <property type="entry name" value="Succinyl-CoA synthetase domains"/>
    <property type="match status" value="1"/>
</dbReference>
<dbReference type="GO" id="GO:0046872">
    <property type="term" value="F:metal ion binding"/>
    <property type="evidence" value="ECO:0007669"/>
    <property type="project" value="UniProtKB-KW"/>
</dbReference>
<evidence type="ECO:0000259" key="6">
    <source>
        <dbReference type="Pfam" id="PF00549"/>
    </source>
</evidence>
<feature type="domain" description="ATP-citrate synthase/succinyl-CoA ligase C-terminal" evidence="6">
    <location>
        <begin position="264"/>
        <end position="344"/>
    </location>
</feature>
<organism evidence="8 9">
    <name type="scientific">Riesia pediculicola (strain USDA)</name>
    <dbReference type="NCBI Taxonomy" id="515618"/>
    <lineage>
        <taxon>Bacteria</taxon>
        <taxon>Pseudomonadati</taxon>
        <taxon>Pseudomonadota</taxon>
        <taxon>Gammaproteobacteria</taxon>
        <taxon>Enterobacterales</taxon>
        <taxon>Enterobacteriaceae</taxon>
        <taxon>Candidatus Riesia</taxon>
    </lineage>
</organism>
<keyword evidence="5" id="KW-0460">Magnesium</keyword>
<feature type="domain" description="ATP-grasp fold succinyl-CoA synthetase-type" evidence="7">
    <location>
        <begin position="3"/>
        <end position="202"/>
    </location>
</feature>
<proteinExistence type="predicted"/>
<protein>
    <submittedName>
        <fullName evidence="8">Succinyl-CoA synthetase beta chain</fullName>
        <ecNumber evidence="8">6.2.1.5</ecNumber>
    </submittedName>
</protein>
<dbReference type="InterPro" id="IPR005809">
    <property type="entry name" value="Succ_CoA_ligase-like_bsu"/>
</dbReference>
<gene>
    <name evidence="8" type="ordered locus">RIEPE_0234</name>
</gene>
<dbReference type="Gene3D" id="3.40.50.261">
    <property type="entry name" value="Succinyl-CoA synthetase domains"/>
    <property type="match status" value="1"/>
</dbReference>
<evidence type="ECO:0000256" key="4">
    <source>
        <dbReference type="ARBA" id="ARBA00022741"/>
    </source>
</evidence>
<keyword evidence="3" id="KW-0479">Metal-binding</keyword>
<dbReference type="PANTHER" id="PTHR11815">
    <property type="entry name" value="SUCCINYL-COA SYNTHETASE BETA CHAIN"/>
    <property type="match status" value="1"/>
</dbReference>
<evidence type="ECO:0000256" key="1">
    <source>
        <dbReference type="ARBA" id="ARBA00022532"/>
    </source>
</evidence>
<dbReference type="AlphaFoldDB" id="D4G838"/>
<dbReference type="HOGENOM" id="CLU_037430_1_0_6"/>
<dbReference type="PANTHER" id="PTHR11815:SF10">
    <property type="entry name" value="SUCCINATE--COA LIGASE [GDP-FORMING] SUBUNIT BETA, MITOCHONDRIAL"/>
    <property type="match status" value="1"/>
</dbReference>
<keyword evidence="1" id="KW-0816">Tricarboxylic acid cycle</keyword>
<dbReference type="GO" id="GO:0006104">
    <property type="term" value="P:succinyl-CoA metabolic process"/>
    <property type="evidence" value="ECO:0007669"/>
    <property type="project" value="TreeGrafter"/>
</dbReference>
<reference evidence="8" key="1">
    <citation type="submission" date="2008-05" db="EMBL/GenBank/DDBJ databases">
        <title>Genome sequence of Riesia pediculicola USDA.</title>
        <authorList>
            <person name="Kirkness E.F."/>
        </authorList>
    </citation>
    <scope>NUCLEOTIDE SEQUENCE [LARGE SCALE GENOMIC DNA]</scope>
    <source>
        <strain evidence="8">USDA</strain>
    </source>
</reference>
<dbReference type="PIRSF" id="PIRSF001554">
    <property type="entry name" value="SucCS_beta"/>
    <property type="match status" value="1"/>
</dbReference>
<dbReference type="GO" id="GO:0006099">
    <property type="term" value="P:tricarboxylic acid cycle"/>
    <property type="evidence" value="ECO:0007669"/>
    <property type="project" value="UniProtKB-KW"/>
</dbReference>
<dbReference type="Gene3D" id="3.30.1490.20">
    <property type="entry name" value="ATP-grasp fold, A domain"/>
    <property type="match status" value="1"/>
</dbReference>
<dbReference type="RefSeq" id="WP_013087514.1">
    <property type="nucleotide sequence ID" value="NC_014109.1"/>
</dbReference>
<dbReference type="PROSITE" id="PS01217">
    <property type="entry name" value="SUCCINYL_COA_LIG_3"/>
    <property type="match status" value="1"/>
</dbReference>
<evidence type="ECO:0000256" key="2">
    <source>
        <dbReference type="ARBA" id="ARBA00022598"/>
    </source>
</evidence>
<dbReference type="InterPro" id="IPR016102">
    <property type="entry name" value="Succinyl-CoA_synth-like"/>
</dbReference>
<dbReference type="InterPro" id="IPR013650">
    <property type="entry name" value="ATP-grasp_succ-CoA_synth-type"/>
</dbReference>
<dbReference type="GO" id="GO:0004775">
    <property type="term" value="F:succinate-CoA ligase (ADP-forming) activity"/>
    <property type="evidence" value="ECO:0007669"/>
    <property type="project" value="UniProtKB-EC"/>
</dbReference>
<keyword evidence="2 8" id="KW-0436">Ligase</keyword>
<evidence type="ECO:0000313" key="9">
    <source>
        <dbReference type="Proteomes" id="UP000001700"/>
    </source>
</evidence>
<name>D4G838_RIEPU</name>
<evidence type="ECO:0000256" key="5">
    <source>
        <dbReference type="ARBA" id="ARBA00022842"/>
    </source>
</evidence>
<sequence>MYLYEYQVKRMLFLSGFLVPKGFFCQTIEEVRNAIFQLNQKIFVLKCQIQSGGRKKSGAIEIVSNIKEAELFFFKWMNKKLITNQTNSGGQLVIGILVEEHVSIKKETYASISLDKNDKQIMLIFSSSGGTEVEKYHRNCKKLFRKIEIDPIKKLTLNILEKHVDNLGYQKKEGKFFSKFLIKLLNMFFYLDLLFVEINPIAIDKKGRFFCLDGKSNMDCNAFFRKKELKKNILKFDSKIDNEKFKLYEPSNYVLLKGNIGCIANGAGLAMATMDLIKIYGGNPANFLDIGGNTDLSGMKSYIHKVLVQKNVNVILINIFGGIVRCEIVAEALIQSLKDIQNECFPKILIRLSGNGYQSGINYIEKSGFNNIFVMDNLEKMVKRSVHLAKNVYFNK</sequence>
<dbReference type="Proteomes" id="UP000001700">
    <property type="component" value="Chromosome"/>
</dbReference>
<dbReference type="GO" id="GO:0005524">
    <property type="term" value="F:ATP binding"/>
    <property type="evidence" value="ECO:0007669"/>
    <property type="project" value="InterPro"/>
</dbReference>
<dbReference type="Pfam" id="PF08442">
    <property type="entry name" value="ATP-grasp_2"/>
    <property type="match status" value="1"/>
</dbReference>
<evidence type="ECO:0000259" key="7">
    <source>
        <dbReference type="Pfam" id="PF08442"/>
    </source>
</evidence>
<dbReference type="Pfam" id="PF00549">
    <property type="entry name" value="Ligase_CoA"/>
    <property type="match status" value="1"/>
</dbReference>
<evidence type="ECO:0000313" key="8">
    <source>
        <dbReference type="EMBL" id="ADD79524.1"/>
    </source>
</evidence>
<keyword evidence="9" id="KW-1185">Reference proteome</keyword>
<dbReference type="InterPro" id="IPR005811">
    <property type="entry name" value="SUCC_ACL_C"/>
</dbReference>
<dbReference type="EC" id="6.2.1.5" evidence="8"/>
<dbReference type="KEGG" id="rip:RIEPE_0234"/>
<dbReference type="GO" id="GO:0005829">
    <property type="term" value="C:cytosol"/>
    <property type="evidence" value="ECO:0007669"/>
    <property type="project" value="TreeGrafter"/>
</dbReference>
<dbReference type="STRING" id="515618.RIEPE_0234"/>
<accession>D4G838</accession>